<sequence length="86" mass="9869">MTNRRSEVDRWLGAKVSQVLKSDGHKYSDVARLIRMPYSTFSAKRHGRSPFSFPEIYAICLVTGHDPSEFVPPKSRLRLLAKHRGK</sequence>
<dbReference type="InterPro" id="IPR001387">
    <property type="entry name" value="Cro/C1-type_HTH"/>
</dbReference>
<proteinExistence type="predicted"/>
<dbReference type="Proteomes" id="UP000710815">
    <property type="component" value="Unassembled WGS sequence"/>
</dbReference>
<comment type="caution">
    <text evidence="2">The sequence shown here is derived from an EMBL/GenBank/DDBJ whole genome shotgun (WGS) entry which is preliminary data.</text>
</comment>
<keyword evidence="3" id="KW-1185">Reference proteome</keyword>
<feature type="domain" description="HTH cro/C1-type" evidence="1">
    <location>
        <begin position="16"/>
        <end position="70"/>
    </location>
</feature>
<evidence type="ECO:0000313" key="2">
    <source>
        <dbReference type="EMBL" id="MCH9275659.1"/>
    </source>
</evidence>
<organism evidence="2 3">
    <name type="scientific">Bifidobacterium amazonense</name>
    <dbReference type="NCBI Taxonomy" id="2809027"/>
    <lineage>
        <taxon>Bacteria</taxon>
        <taxon>Bacillati</taxon>
        <taxon>Actinomycetota</taxon>
        <taxon>Actinomycetes</taxon>
        <taxon>Bifidobacteriales</taxon>
        <taxon>Bifidobacteriaceae</taxon>
        <taxon>Bifidobacterium</taxon>
    </lineage>
</organism>
<dbReference type="Pfam" id="PF13443">
    <property type="entry name" value="HTH_26"/>
    <property type="match status" value="1"/>
</dbReference>
<dbReference type="RefSeq" id="WP_241513420.1">
    <property type="nucleotide sequence ID" value="NZ_JAFEJT020000015.1"/>
</dbReference>
<dbReference type="EMBL" id="JAFEJT020000015">
    <property type="protein sequence ID" value="MCH9275659.1"/>
    <property type="molecule type" value="Genomic_DNA"/>
</dbReference>
<gene>
    <name evidence="2" type="ORF">JS533_005145</name>
</gene>
<name>A0ABS9VUN3_9BIFI</name>
<protein>
    <submittedName>
        <fullName evidence="2">Helix-turn-helix transcriptional regulator</fullName>
    </submittedName>
</protein>
<dbReference type="InterPro" id="IPR010982">
    <property type="entry name" value="Lambda_DNA-bd_dom_sf"/>
</dbReference>
<evidence type="ECO:0000259" key="1">
    <source>
        <dbReference type="Pfam" id="PF13443"/>
    </source>
</evidence>
<evidence type="ECO:0000313" key="3">
    <source>
        <dbReference type="Proteomes" id="UP000710815"/>
    </source>
</evidence>
<dbReference type="SUPFAM" id="SSF47413">
    <property type="entry name" value="lambda repressor-like DNA-binding domains"/>
    <property type="match status" value="1"/>
</dbReference>
<reference evidence="2 3" key="1">
    <citation type="journal article" date="2021" name="Environ. Microbiol.">
        <title>Genetic insights into the dark matter of the mammalian gut microbiota through targeted genome reconstruction.</title>
        <authorList>
            <person name="Lugli G.A."/>
            <person name="Alessandri G."/>
            <person name="Milani C."/>
            <person name="Viappiani A."/>
            <person name="Fontana F."/>
            <person name="Tarracchini C."/>
            <person name="Mancabelli L."/>
            <person name="Argentini C."/>
            <person name="Ruiz L."/>
            <person name="Margolles A."/>
            <person name="van Sinderen D."/>
            <person name="Turroni F."/>
            <person name="Ventura M."/>
        </authorList>
    </citation>
    <scope>NUCLEOTIDE SEQUENCE [LARGE SCALE GENOMIC DNA]</scope>
    <source>
        <strain evidence="2 3">MA1</strain>
    </source>
</reference>
<reference evidence="2 3" key="2">
    <citation type="journal article" date="2021" name="Syst. Appl. Microbiol.">
        <title>Phylogenetic classification of ten novel species belonging to the genus Bifidobacterium comprising B. phasiani sp. nov., B. pongonis sp. nov., B. saguinibicoloris sp. nov., B. colobi sp. nov., B. simiiventris sp. nov., B. santillanense sp. nov., B. miconis sp. nov., B. amazonense sp. nov., B. pluvialisilvae sp. nov., and B. miconisargentati sp. nov.</title>
        <authorList>
            <person name="Lugli G.A."/>
            <person name="Calvete-Torre I."/>
            <person name="Alessandri G."/>
            <person name="Milani C."/>
            <person name="Turroni F."/>
            <person name="Laiolo P."/>
            <person name="Ossiprandi M.C."/>
            <person name="Margolles A."/>
            <person name="Ruiz L."/>
            <person name="Ventura M."/>
        </authorList>
    </citation>
    <scope>NUCLEOTIDE SEQUENCE [LARGE SCALE GENOMIC DNA]</scope>
    <source>
        <strain evidence="2 3">MA1</strain>
    </source>
</reference>
<accession>A0ABS9VUN3</accession>